<dbReference type="HAMAP" id="MF_00017">
    <property type="entry name" value="RecR"/>
    <property type="match status" value="1"/>
</dbReference>
<dbReference type="Pfam" id="PF13662">
    <property type="entry name" value="Toprim_4"/>
    <property type="match status" value="1"/>
</dbReference>
<feature type="zinc finger region" description="C4-type" evidence="7">
    <location>
        <begin position="57"/>
        <end position="72"/>
    </location>
</feature>
<dbReference type="Gene3D" id="6.10.250.240">
    <property type="match status" value="1"/>
</dbReference>
<protein>
    <recommendedName>
        <fullName evidence="7">Recombination protein RecR</fullName>
    </recommendedName>
</protein>
<gene>
    <name evidence="7 9" type="primary">recR</name>
    <name evidence="9" type="ORF">SPTER_43400</name>
</gene>
<keyword evidence="3 7" id="KW-0863">Zinc-finger</keyword>
<comment type="function">
    <text evidence="7">May play a role in DNA repair. It seems to be involved in an RecBC-independent recombinational process of DNA repair. It may act with RecF and RecO.</text>
</comment>
<dbReference type="OrthoDB" id="9802672at2"/>
<sequence>MSYIAPIARLIEHFRRLPGIGPKSAARLAYHVLKMDKSQVLALSQAIIDAKERVSYCTVCFDLTDSDPCQICRSEGRDKSLVCVVEDPKDVTAMERTREFNGLYHVLHGSLSPLEGVGPDDIKVKELLDRINRGIQEVIMATNPNVEGEATAMYIAKLLKQLGVKVTRIAHGLPVGGDLEYADEVTLSKALENRREM</sequence>
<evidence type="ECO:0000256" key="6">
    <source>
        <dbReference type="ARBA" id="ARBA00023204"/>
    </source>
</evidence>
<keyword evidence="4 7" id="KW-0862">Zinc</keyword>
<comment type="similarity">
    <text evidence="7">Belongs to the RecR family.</text>
</comment>
<dbReference type="NCBIfam" id="TIGR00615">
    <property type="entry name" value="recR"/>
    <property type="match status" value="1"/>
</dbReference>
<dbReference type="Gene3D" id="1.10.8.420">
    <property type="entry name" value="RecR Domain 1"/>
    <property type="match status" value="1"/>
</dbReference>
<keyword evidence="6 7" id="KW-0234">DNA repair</keyword>
<dbReference type="PROSITE" id="PS50880">
    <property type="entry name" value="TOPRIM"/>
    <property type="match status" value="1"/>
</dbReference>
<name>A0A517E070_9FIRM</name>
<keyword evidence="2 7" id="KW-0227">DNA damage</keyword>
<dbReference type="InterPro" id="IPR034137">
    <property type="entry name" value="TOPRIM_RecR"/>
</dbReference>
<dbReference type="PANTHER" id="PTHR30446">
    <property type="entry name" value="RECOMBINATION PROTEIN RECR"/>
    <property type="match status" value="1"/>
</dbReference>
<dbReference type="InterPro" id="IPR006171">
    <property type="entry name" value="TOPRIM_dom"/>
</dbReference>
<feature type="domain" description="Toprim" evidence="8">
    <location>
        <begin position="80"/>
        <end position="174"/>
    </location>
</feature>
<dbReference type="InterPro" id="IPR015967">
    <property type="entry name" value="Rcmb_RecR_Znf"/>
</dbReference>
<dbReference type="SUPFAM" id="SSF111304">
    <property type="entry name" value="Recombination protein RecR"/>
    <property type="match status" value="1"/>
</dbReference>
<dbReference type="Pfam" id="PF02132">
    <property type="entry name" value="RecR_ZnF"/>
    <property type="match status" value="1"/>
</dbReference>
<keyword evidence="10" id="KW-1185">Reference proteome</keyword>
<dbReference type="GO" id="GO:0003677">
    <property type="term" value="F:DNA binding"/>
    <property type="evidence" value="ECO:0007669"/>
    <property type="project" value="UniProtKB-UniRule"/>
</dbReference>
<dbReference type="SMART" id="SM00493">
    <property type="entry name" value="TOPRIM"/>
    <property type="match status" value="1"/>
</dbReference>
<dbReference type="EMBL" id="CP036259">
    <property type="protein sequence ID" value="QDR82896.1"/>
    <property type="molecule type" value="Genomic_DNA"/>
</dbReference>
<dbReference type="RefSeq" id="WP_144352232.1">
    <property type="nucleotide sequence ID" value="NZ_CP036259.1"/>
</dbReference>
<evidence type="ECO:0000256" key="5">
    <source>
        <dbReference type="ARBA" id="ARBA00023172"/>
    </source>
</evidence>
<dbReference type="Proteomes" id="UP000320776">
    <property type="component" value="Chromosome"/>
</dbReference>
<dbReference type="GO" id="GO:0008270">
    <property type="term" value="F:zinc ion binding"/>
    <property type="evidence" value="ECO:0007669"/>
    <property type="project" value="UniProtKB-KW"/>
</dbReference>
<dbReference type="PANTHER" id="PTHR30446:SF0">
    <property type="entry name" value="RECOMBINATION PROTEIN RECR"/>
    <property type="match status" value="1"/>
</dbReference>
<accession>A0A517E070</accession>
<organism evidence="9 10">
    <name type="scientific">Sporomusa termitida</name>
    <dbReference type="NCBI Taxonomy" id="2377"/>
    <lineage>
        <taxon>Bacteria</taxon>
        <taxon>Bacillati</taxon>
        <taxon>Bacillota</taxon>
        <taxon>Negativicutes</taxon>
        <taxon>Selenomonadales</taxon>
        <taxon>Sporomusaceae</taxon>
        <taxon>Sporomusa</taxon>
    </lineage>
</organism>
<evidence type="ECO:0000259" key="8">
    <source>
        <dbReference type="PROSITE" id="PS50880"/>
    </source>
</evidence>
<dbReference type="GO" id="GO:0006310">
    <property type="term" value="P:DNA recombination"/>
    <property type="evidence" value="ECO:0007669"/>
    <property type="project" value="UniProtKB-UniRule"/>
</dbReference>
<evidence type="ECO:0000256" key="7">
    <source>
        <dbReference type="HAMAP-Rule" id="MF_00017"/>
    </source>
</evidence>
<dbReference type="Pfam" id="PF21176">
    <property type="entry name" value="RecR_HhH"/>
    <property type="match status" value="1"/>
</dbReference>
<dbReference type="PROSITE" id="PS01300">
    <property type="entry name" value="RECR"/>
    <property type="match status" value="1"/>
</dbReference>
<evidence type="ECO:0000313" key="10">
    <source>
        <dbReference type="Proteomes" id="UP000320776"/>
    </source>
</evidence>
<evidence type="ECO:0000256" key="1">
    <source>
        <dbReference type="ARBA" id="ARBA00022723"/>
    </source>
</evidence>
<dbReference type="Pfam" id="PF21175">
    <property type="entry name" value="RecR_C"/>
    <property type="match status" value="1"/>
</dbReference>
<dbReference type="KEGG" id="sted:SPTER_43400"/>
<dbReference type="AlphaFoldDB" id="A0A517E070"/>
<evidence type="ECO:0000313" key="9">
    <source>
        <dbReference type="EMBL" id="QDR82896.1"/>
    </source>
</evidence>
<keyword evidence="1 7" id="KW-0479">Metal-binding</keyword>
<reference evidence="9 10" key="1">
    <citation type="submission" date="2019-02" db="EMBL/GenBank/DDBJ databases">
        <title>Closed genome of Sporomusa termitida DSM 4440.</title>
        <authorList>
            <person name="Poehlein A."/>
            <person name="Daniel R."/>
        </authorList>
    </citation>
    <scope>NUCLEOTIDE SEQUENCE [LARGE SCALE GENOMIC DNA]</scope>
    <source>
        <strain evidence="9 10">DSM 4440</strain>
    </source>
</reference>
<dbReference type="Gene3D" id="3.40.1360.10">
    <property type="match status" value="1"/>
</dbReference>
<proteinExistence type="inferred from homology"/>
<evidence type="ECO:0000256" key="4">
    <source>
        <dbReference type="ARBA" id="ARBA00022833"/>
    </source>
</evidence>
<evidence type="ECO:0000256" key="2">
    <source>
        <dbReference type="ARBA" id="ARBA00022763"/>
    </source>
</evidence>
<dbReference type="GO" id="GO:0006281">
    <property type="term" value="P:DNA repair"/>
    <property type="evidence" value="ECO:0007669"/>
    <property type="project" value="UniProtKB-UniRule"/>
</dbReference>
<dbReference type="CDD" id="cd01025">
    <property type="entry name" value="TOPRIM_recR"/>
    <property type="match status" value="1"/>
</dbReference>
<dbReference type="InterPro" id="IPR023627">
    <property type="entry name" value="Rcmb_RecR"/>
</dbReference>
<keyword evidence="5 7" id="KW-0233">DNA recombination</keyword>
<dbReference type="InterPro" id="IPR000093">
    <property type="entry name" value="DNA_Rcmb_RecR"/>
</dbReference>
<evidence type="ECO:0000256" key="3">
    <source>
        <dbReference type="ARBA" id="ARBA00022771"/>
    </source>
</evidence>
<dbReference type="Gene3D" id="3.30.60.80">
    <property type="match status" value="1"/>
</dbReference>